<dbReference type="InterPro" id="IPR053717">
    <property type="entry name" value="MerB_lyase_sf"/>
</dbReference>
<keyword evidence="1" id="KW-0456">Lyase</keyword>
<accession>A0ABV7ZP54</accession>
<name>A0ABV7ZP54_9CORY</name>
<dbReference type="Proteomes" id="UP001595751">
    <property type="component" value="Unassembled WGS sequence"/>
</dbReference>
<dbReference type="GO" id="GO:0018836">
    <property type="term" value="F:alkylmercury lyase activity"/>
    <property type="evidence" value="ECO:0007669"/>
    <property type="project" value="UniProtKB-EC"/>
</dbReference>
<evidence type="ECO:0000313" key="2">
    <source>
        <dbReference type="Proteomes" id="UP001595751"/>
    </source>
</evidence>
<comment type="caution">
    <text evidence="1">The sequence shown here is derived from an EMBL/GenBank/DDBJ whole genome shotgun (WGS) entry which is preliminary data.</text>
</comment>
<gene>
    <name evidence="1" type="primary">merB</name>
    <name evidence="1" type="ORF">ACFORJ_07125</name>
</gene>
<dbReference type="Pfam" id="PF03243">
    <property type="entry name" value="MerB"/>
    <property type="match status" value="1"/>
</dbReference>
<reference evidence="2" key="1">
    <citation type="journal article" date="2019" name="Int. J. Syst. Evol. Microbiol.">
        <title>The Global Catalogue of Microorganisms (GCM) 10K type strain sequencing project: providing services to taxonomists for standard genome sequencing and annotation.</title>
        <authorList>
            <consortium name="The Broad Institute Genomics Platform"/>
            <consortium name="The Broad Institute Genome Sequencing Center for Infectious Disease"/>
            <person name="Wu L."/>
            <person name="Ma J."/>
        </authorList>
    </citation>
    <scope>NUCLEOTIDE SEQUENCE [LARGE SCALE GENOMIC DNA]</scope>
    <source>
        <strain evidence="2">CCUG 53252</strain>
    </source>
</reference>
<dbReference type="EC" id="4.99.1.2" evidence="1"/>
<dbReference type="Gene3D" id="3.30.450.410">
    <property type="match status" value="1"/>
</dbReference>
<sequence length="177" mass="18684">MTHPTPRDLHELLAEFSAADAMTVAHGLISLRPTAHLAELANGTRVHTWCALDTLIVAHLLETDVEVRSRTPIESAGDPILNVAIRGGELVADPGFILSFPHVTDGEGHHFTEAFCPYANLFASMDAYRDWAAGQPRPTTPLTVAEADDIARAYALDVLGRGAAEASCGAAATGCAS</sequence>
<evidence type="ECO:0000313" key="1">
    <source>
        <dbReference type="EMBL" id="MFC3849935.1"/>
    </source>
</evidence>
<dbReference type="SUPFAM" id="SSF160387">
    <property type="entry name" value="NosL/MerB-like"/>
    <property type="match status" value="1"/>
</dbReference>
<dbReference type="InterPro" id="IPR004927">
    <property type="entry name" value="MerB"/>
</dbReference>
<keyword evidence="2" id="KW-1185">Reference proteome</keyword>
<dbReference type="EMBL" id="JBHRZN010000002">
    <property type="protein sequence ID" value="MFC3849935.1"/>
    <property type="molecule type" value="Genomic_DNA"/>
</dbReference>
<protein>
    <submittedName>
        <fullName evidence="1">Organomercurial lyase</fullName>
        <ecNumber evidence="1">4.99.1.2</ecNumber>
    </submittedName>
</protein>
<organism evidence="1 2">
    <name type="scientific">Corynebacterium hansenii</name>
    <dbReference type="NCBI Taxonomy" id="394964"/>
    <lineage>
        <taxon>Bacteria</taxon>
        <taxon>Bacillati</taxon>
        <taxon>Actinomycetota</taxon>
        <taxon>Actinomycetes</taxon>
        <taxon>Mycobacteriales</taxon>
        <taxon>Corynebacteriaceae</taxon>
        <taxon>Corynebacterium</taxon>
    </lineage>
</organism>
<dbReference type="RefSeq" id="WP_290289176.1">
    <property type="nucleotide sequence ID" value="NZ_CP047211.1"/>
</dbReference>
<proteinExistence type="predicted"/>